<proteinExistence type="predicted"/>
<evidence type="ECO:0000259" key="2">
    <source>
        <dbReference type="PROSITE" id="PS50879"/>
    </source>
</evidence>
<dbReference type="Pfam" id="PF13456">
    <property type="entry name" value="RVT_3"/>
    <property type="match status" value="1"/>
</dbReference>
<evidence type="ECO:0000256" key="1">
    <source>
        <dbReference type="SAM" id="MobiDB-lite"/>
    </source>
</evidence>
<dbReference type="InterPro" id="IPR002156">
    <property type="entry name" value="RNaseH_domain"/>
</dbReference>
<dbReference type="InterPro" id="IPR053151">
    <property type="entry name" value="RNase_H-like"/>
</dbReference>
<sequence>MTSTLFSQQSGSGLLIAHCDGGSRGNPGPAGYGAVIEDSKGQILARLSEYIGKKTNNVAEYSGLIAVLAWTLENSHTALRVIADSELMVKQMKGQYKVNSPDLRPLWIEAHRLANQLERFEIVHTLRGGNKEADQLANDAMDRGMGRTPAPAQTPAKPSAPTSSPTKAGPAAGSKSSTETKPRLVLEGFVKNGVVHPLGGELPDGIFVKIIRE</sequence>
<feature type="compositionally biased region" description="Low complexity" evidence="1">
    <location>
        <begin position="148"/>
        <end position="172"/>
    </location>
</feature>
<evidence type="ECO:0000313" key="3">
    <source>
        <dbReference type="EMBL" id="MFC5862789.1"/>
    </source>
</evidence>
<reference evidence="4" key="1">
    <citation type="journal article" date="2019" name="Int. J. Syst. Evol. Microbiol.">
        <title>The Global Catalogue of Microorganisms (GCM) 10K type strain sequencing project: providing services to taxonomists for standard genome sequencing and annotation.</title>
        <authorList>
            <consortium name="The Broad Institute Genomics Platform"/>
            <consortium name="The Broad Institute Genome Sequencing Center for Infectious Disease"/>
            <person name="Wu L."/>
            <person name="Ma J."/>
        </authorList>
    </citation>
    <scope>NUCLEOTIDE SEQUENCE [LARGE SCALE GENOMIC DNA]</scope>
    <source>
        <strain evidence="4">JCM 4087</strain>
    </source>
</reference>
<feature type="region of interest" description="Disordered" evidence="1">
    <location>
        <begin position="141"/>
        <end position="180"/>
    </location>
</feature>
<keyword evidence="4" id="KW-1185">Reference proteome</keyword>
<comment type="caution">
    <text evidence="3">The sequence shown here is derived from an EMBL/GenBank/DDBJ whole genome shotgun (WGS) entry which is preliminary data.</text>
</comment>
<gene>
    <name evidence="3" type="ORF">ACFPT7_10845</name>
</gene>
<dbReference type="CDD" id="cd09279">
    <property type="entry name" value="RNase_HI_like"/>
    <property type="match status" value="1"/>
</dbReference>
<organism evidence="3 4">
    <name type="scientific">Acidicapsa dinghuensis</name>
    <dbReference type="NCBI Taxonomy" id="2218256"/>
    <lineage>
        <taxon>Bacteria</taxon>
        <taxon>Pseudomonadati</taxon>
        <taxon>Acidobacteriota</taxon>
        <taxon>Terriglobia</taxon>
        <taxon>Terriglobales</taxon>
        <taxon>Acidobacteriaceae</taxon>
        <taxon>Acidicapsa</taxon>
    </lineage>
</organism>
<evidence type="ECO:0000313" key="4">
    <source>
        <dbReference type="Proteomes" id="UP001596091"/>
    </source>
</evidence>
<dbReference type="PANTHER" id="PTHR47723">
    <property type="entry name" value="OS05G0353850 PROTEIN"/>
    <property type="match status" value="1"/>
</dbReference>
<accession>A0ABW1EEM6</accession>
<dbReference type="EMBL" id="JBHSPH010000002">
    <property type="protein sequence ID" value="MFC5862789.1"/>
    <property type="molecule type" value="Genomic_DNA"/>
</dbReference>
<dbReference type="SUPFAM" id="SSF53098">
    <property type="entry name" value="Ribonuclease H-like"/>
    <property type="match status" value="1"/>
</dbReference>
<feature type="domain" description="RNase H type-1" evidence="2">
    <location>
        <begin position="11"/>
        <end position="142"/>
    </location>
</feature>
<dbReference type="Proteomes" id="UP001596091">
    <property type="component" value="Unassembled WGS sequence"/>
</dbReference>
<dbReference type="InterPro" id="IPR036397">
    <property type="entry name" value="RNaseH_sf"/>
</dbReference>
<dbReference type="PROSITE" id="PS50879">
    <property type="entry name" value="RNASE_H_1"/>
    <property type="match status" value="1"/>
</dbReference>
<protein>
    <submittedName>
        <fullName evidence="3">Reverse transcriptase-like protein</fullName>
    </submittedName>
</protein>
<dbReference type="Gene3D" id="3.30.420.10">
    <property type="entry name" value="Ribonuclease H-like superfamily/Ribonuclease H"/>
    <property type="match status" value="1"/>
</dbReference>
<dbReference type="PANTHER" id="PTHR47723:SF23">
    <property type="entry name" value="REVERSE TRANSCRIPTASE-LIKE PROTEIN"/>
    <property type="match status" value="1"/>
</dbReference>
<dbReference type="InterPro" id="IPR012337">
    <property type="entry name" value="RNaseH-like_sf"/>
</dbReference>
<name>A0ABW1EEM6_9BACT</name>
<dbReference type="RefSeq" id="WP_263336674.1">
    <property type="nucleotide sequence ID" value="NZ_JAGSYH010000003.1"/>
</dbReference>